<evidence type="ECO:0000313" key="2">
    <source>
        <dbReference type="EMBL" id="CAB4240805.1"/>
    </source>
</evidence>
<protein>
    <submittedName>
        <fullName evidence="1">Uncharacterized protein</fullName>
    </submittedName>
</protein>
<organism evidence="1">
    <name type="scientific">uncultured Caudovirales phage</name>
    <dbReference type="NCBI Taxonomy" id="2100421"/>
    <lineage>
        <taxon>Viruses</taxon>
        <taxon>Duplodnaviria</taxon>
        <taxon>Heunggongvirae</taxon>
        <taxon>Uroviricota</taxon>
        <taxon>Caudoviricetes</taxon>
        <taxon>Peduoviridae</taxon>
        <taxon>Maltschvirus</taxon>
        <taxon>Maltschvirus maltsch</taxon>
    </lineage>
</organism>
<reference evidence="1" key="1">
    <citation type="submission" date="2020-04" db="EMBL/GenBank/DDBJ databases">
        <authorList>
            <person name="Chiriac C."/>
            <person name="Salcher M."/>
            <person name="Ghai R."/>
            <person name="Kavagutti S V."/>
        </authorList>
    </citation>
    <scope>NUCLEOTIDE SEQUENCE</scope>
</reference>
<dbReference type="EMBL" id="LR796177">
    <property type="protein sequence ID" value="CAB4124226.1"/>
    <property type="molecule type" value="Genomic_DNA"/>
</dbReference>
<gene>
    <name evidence="2" type="ORF">UFOVP34_24</name>
    <name evidence="1" type="ORF">UFOVP51_82</name>
</gene>
<sequence>MVDFFDKVVKYFSKLDDYYILRQEKEHLIIGTKIVIKEYKESEHTFSTFVQKIDKTIGVCFLITIAEKATPLDKLFIQQELPLLSINNKKGTGTFKDFREKLDNFVENNFYY</sequence>
<evidence type="ECO:0000313" key="1">
    <source>
        <dbReference type="EMBL" id="CAB4124226.1"/>
    </source>
</evidence>
<accession>A0A6J5KSL9</accession>
<dbReference type="EMBL" id="LR797816">
    <property type="protein sequence ID" value="CAB4240805.1"/>
    <property type="molecule type" value="Genomic_DNA"/>
</dbReference>
<name>A0A6J5KSL9_9CAUD</name>
<proteinExistence type="predicted"/>